<evidence type="ECO:0000313" key="8">
    <source>
        <dbReference type="Proteomes" id="UP000254664"/>
    </source>
</evidence>
<organism evidence="7 8">
    <name type="scientific">Clostridium putrefaciens</name>
    <dbReference type="NCBI Taxonomy" id="99675"/>
    <lineage>
        <taxon>Bacteria</taxon>
        <taxon>Bacillati</taxon>
        <taxon>Bacillota</taxon>
        <taxon>Clostridia</taxon>
        <taxon>Eubacteriales</taxon>
        <taxon>Clostridiaceae</taxon>
        <taxon>Clostridium</taxon>
    </lineage>
</organism>
<comment type="subunit">
    <text evidence="5">Associates with stalled 50S ribosomal subunits. Binds to RqcH, 23S rRNA and the P-site tRNA. Does not require RqcH for association with 50S subunits.</text>
</comment>
<feature type="domain" description="RNA-binding S4" evidence="6">
    <location>
        <begin position="1"/>
        <end position="64"/>
    </location>
</feature>
<keyword evidence="2 5" id="KW-0699">rRNA-binding</keyword>
<dbReference type="InterPro" id="IPR036986">
    <property type="entry name" value="S4_RNA-bd_sf"/>
</dbReference>
<dbReference type="InterPro" id="IPR025490">
    <property type="entry name" value="RqcP"/>
</dbReference>
<protein>
    <recommendedName>
        <fullName evidence="5">RQC P-site tRNA stabilizing factor</fullName>
        <shortName evidence="5">RqcP</shortName>
    </recommendedName>
    <alternativeName>
        <fullName evidence="5">Ribosome-associated protein quality control protein P</fullName>
    </alternativeName>
</protein>
<dbReference type="GO" id="GO:0019843">
    <property type="term" value="F:rRNA binding"/>
    <property type="evidence" value="ECO:0007669"/>
    <property type="project" value="UniProtKB-UniRule"/>
</dbReference>
<comment type="function">
    <text evidence="5">Key component of the ribosome quality control system (RQC), a ribosome-associated complex that mediates the extraction of incompletely synthesized nascent chains from stalled ribosomes and their subsequent degradation. RqcH recruits Ala-charged tRNA, and with RqcP directs the elongation of stalled nascent chains on 50S ribosomal subunits, leading to non-templated C-terminal alanine extensions (Ala tail). The Ala tail promotes nascent chain degradation. RqcP is associated with the translocation-like movement of the peptidyl-tRNA from the A-site into the P-site.</text>
</comment>
<evidence type="ECO:0000256" key="1">
    <source>
        <dbReference type="ARBA" id="ARBA00022555"/>
    </source>
</evidence>
<evidence type="ECO:0000256" key="2">
    <source>
        <dbReference type="ARBA" id="ARBA00022730"/>
    </source>
</evidence>
<evidence type="ECO:0000256" key="5">
    <source>
        <dbReference type="HAMAP-Rule" id="MF_00871"/>
    </source>
</evidence>
<dbReference type="GO" id="GO:0000049">
    <property type="term" value="F:tRNA binding"/>
    <property type="evidence" value="ECO:0007669"/>
    <property type="project" value="UniProtKB-UniRule"/>
</dbReference>
<dbReference type="AlphaFoldDB" id="A0A381JC41"/>
<reference evidence="7 8" key="1">
    <citation type="submission" date="2018-06" db="EMBL/GenBank/DDBJ databases">
        <authorList>
            <consortium name="Pathogen Informatics"/>
            <person name="Doyle S."/>
        </authorList>
    </citation>
    <scope>NUCLEOTIDE SEQUENCE [LARGE SCALE GENOMIC DNA]</scope>
    <source>
        <strain evidence="7 8">NCTC9836</strain>
    </source>
</reference>
<gene>
    <name evidence="5" type="primary">rqcP</name>
    <name evidence="7" type="ORF">NCTC9836_02727</name>
</gene>
<dbReference type="Proteomes" id="UP000254664">
    <property type="component" value="Unassembled WGS sequence"/>
</dbReference>
<keyword evidence="8" id="KW-1185">Reference proteome</keyword>
<dbReference type="InterPro" id="IPR002942">
    <property type="entry name" value="S4_RNA-bd"/>
</dbReference>
<dbReference type="RefSeq" id="WP_115642155.1">
    <property type="nucleotide sequence ID" value="NZ_UFWZ01000001.1"/>
</dbReference>
<dbReference type="PIRSF" id="PIRSF038881">
    <property type="entry name" value="RNAbp_HP1423"/>
    <property type="match status" value="1"/>
</dbReference>
<comment type="similarity">
    <text evidence="5">Belongs to the RqcP family.</text>
</comment>
<dbReference type="GO" id="GO:0043023">
    <property type="term" value="F:ribosomal large subunit binding"/>
    <property type="evidence" value="ECO:0007669"/>
    <property type="project" value="UniProtKB-UniRule"/>
</dbReference>
<name>A0A381JC41_9CLOT</name>
<evidence type="ECO:0000256" key="3">
    <source>
        <dbReference type="ARBA" id="ARBA00022884"/>
    </source>
</evidence>
<dbReference type="SMART" id="SM00363">
    <property type="entry name" value="S4"/>
    <property type="match status" value="1"/>
</dbReference>
<evidence type="ECO:0000313" key="7">
    <source>
        <dbReference type="EMBL" id="SUY48328.1"/>
    </source>
</evidence>
<evidence type="ECO:0000259" key="6">
    <source>
        <dbReference type="SMART" id="SM00363"/>
    </source>
</evidence>
<dbReference type="CDD" id="cd00165">
    <property type="entry name" value="S4"/>
    <property type="match status" value="1"/>
</dbReference>
<keyword evidence="1 5" id="KW-0820">tRNA-binding</keyword>
<sequence>MRLDKYLKVSRIIKRRTVAKEICESGRVTINSKVAKASTDIKEGDIIEIKFANNSLKAEVLKLSEHVKKEEARLMYEIIEGEEDIED</sequence>
<dbReference type="GO" id="GO:0072344">
    <property type="term" value="P:rescue of stalled ribosome"/>
    <property type="evidence" value="ECO:0007669"/>
    <property type="project" value="UniProtKB-UniRule"/>
</dbReference>
<dbReference type="PROSITE" id="PS50889">
    <property type="entry name" value="S4"/>
    <property type="match status" value="1"/>
</dbReference>
<keyword evidence="3 5" id="KW-0694">RNA-binding</keyword>
<accession>A0A381JC41</accession>
<dbReference type="Pfam" id="PF01479">
    <property type="entry name" value="S4"/>
    <property type="match status" value="1"/>
</dbReference>
<dbReference type="OrthoDB" id="9805210at2"/>
<dbReference type="EMBL" id="UFWZ01000001">
    <property type="protein sequence ID" value="SUY48328.1"/>
    <property type="molecule type" value="Genomic_DNA"/>
</dbReference>
<keyword evidence="4 5" id="KW-0648">Protein biosynthesis</keyword>
<dbReference type="HAMAP" id="MF_00871">
    <property type="entry name" value="RqcP"/>
    <property type="match status" value="1"/>
</dbReference>
<dbReference type="Gene3D" id="3.10.290.10">
    <property type="entry name" value="RNA-binding S4 domain"/>
    <property type="match status" value="1"/>
</dbReference>
<dbReference type="SUPFAM" id="SSF55174">
    <property type="entry name" value="Alpha-L RNA-binding motif"/>
    <property type="match status" value="1"/>
</dbReference>
<evidence type="ECO:0000256" key="4">
    <source>
        <dbReference type="ARBA" id="ARBA00022917"/>
    </source>
</evidence>
<proteinExistence type="inferred from homology"/>